<protein>
    <submittedName>
        <fullName evidence="1">Uncharacterized protein</fullName>
    </submittedName>
</protein>
<accession>A0A2B7WGF9</accession>
<comment type="caution">
    <text evidence="1">The sequence shown here is derived from an EMBL/GenBank/DDBJ whole genome shotgun (WGS) entry which is preliminary data.</text>
</comment>
<dbReference type="AlphaFoldDB" id="A0A2B7WGF9"/>
<evidence type="ECO:0000313" key="2">
    <source>
        <dbReference type="Proteomes" id="UP000224634"/>
    </source>
</evidence>
<gene>
    <name evidence="1" type="ORF">AJ80_09907</name>
</gene>
<organism evidence="1 2">
    <name type="scientific">Polytolypa hystricis (strain UAMH7299)</name>
    <dbReference type="NCBI Taxonomy" id="1447883"/>
    <lineage>
        <taxon>Eukaryota</taxon>
        <taxon>Fungi</taxon>
        <taxon>Dikarya</taxon>
        <taxon>Ascomycota</taxon>
        <taxon>Pezizomycotina</taxon>
        <taxon>Eurotiomycetes</taxon>
        <taxon>Eurotiomycetidae</taxon>
        <taxon>Onygenales</taxon>
        <taxon>Onygenales incertae sedis</taxon>
        <taxon>Polytolypa</taxon>
    </lineage>
</organism>
<name>A0A2B7WGF9_POLH7</name>
<dbReference type="Proteomes" id="UP000224634">
    <property type="component" value="Unassembled WGS sequence"/>
</dbReference>
<reference evidence="1 2" key="1">
    <citation type="submission" date="2017-10" db="EMBL/GenBank/DDBJ databases">
        <title>Comparative genomics in systemic dimorphic fungi from Ajellomycetaceae.</title>
        <authorList>
            <person name="Munoz J.F."/>
            <person name="Mcewen J.G."/>
            <person name="Clay O.K."/>
            <person name="Cuomo C.A."/>
        </authorList>
    </citation>
    <scope>NUCLEOTIDE SEQUENCE [LARGE SCALE GENOMIC DNA]</scope>
    <source>
        <strain evidence="1 2">UAMH7299</strain>
    </source>
</reference>
<sequence length="122" mass="13575">MPPLKDTAVKAASKLRSKDKANLEYTSLQTGKQFKSDPWKNVVESYAIVWTDMKGRIPPPYPGRHLVIMGLDYMDENNGLPNLPDKEYLDHGEYVVISGDDEMILSDKGGGGLSLFIVLDMS</sequence>
<dbReference type="EMBL" id="PDNA01000399">
    <property type="protein sequence ID" value="PGG95825.1"/>
    <property type="molecule type" value="Genomic_DNA"/>
</dbReference>
<proteinExistence type="predicted"/>
<keyword evidence="2" id="KW-1185">Reference proteome</keyword>
<dbReference type="OrthoDB" id="4181570at2759"/>
<evidence type="ECO:0000313" key="1">
    <source>
        <dbReference type="EMBL" id="PGG95825.1"/>
    </source>
</evidence>